<proteinExistence type="predicted"/>
<dbReference type="EMBL" id="JASNQZ010000011">
    <property type="protein sequence ID" value="KAL0951057.1"/>
    <property type="molecule type" value="Genomic_DNA"/>
</dbReference>
<evidence type="ECO:0000313" key="2">
    <source>
        <dbReference type="EMBL" id="KAL0951057.1"/>
    </source>
</evidence>
<feature type="compositionally biased region" description="Polar residues" evidence="1">
    <location>
        <begin position="632"/>
        <end position="644"/>
    </location>
</feature>
<feature type="compositionally biased region" description="Low complexity" evidence="1">
    <location>
        <begin position="7"/>
        <end position="24"/>
    </location>
</feature>
<feature type="compositionally biased region" description="Low complexity" evidence="1">
    <location>
        <begin position="54"/>
        <end position="71"/>
    </location>
</feature>
<organism evidence="2 3">
    <name type="scientific">Hohenbuehelia grisea</name>
    <dbReference type="NCBI Taxonomy" id="104357"/>
    <lineage>
        <taxon>Eukaryota</taxon>
        <taxon>Fungi</taxon>
        <taxon>Dikarya</taxon>
        <taxon>Basidiomycota</taxon>
        <taxon>Agaricomycotina</taxon>
        <taxon>Agaricomycetes</taxon>
        <taxon>Agaricomycetidae</taxon>
        <taxon>Agaricales</taxon>
        <taxon>Pleurotineae</taxon>
        <taxon>Pleurotaceae</taxon>
        <taxon>Hohenbuehelia</taxon>
    </lineage>
</organism>
<evidence type="ECO:0000256" key="1">
    <source>
        <dbReference type="SAM" id="MobiDB-lite"/>
    </source>
</evidence>
<feature type="region of interest" description="Disordered" evidence="1">
    <location>
        <begin position="1"/>
        <end position="92"/>
    </location>
</feature>
<dbReference type="Proteomes" id="UP001556367">
    <property type="component" value="Unassembled WGS sequence"/>
</dbReference>
<name>A0ABR3J639_9AGAR</name>
<reference evidence="3" key="1">
    <citation type="submission" date="2024-06" db="EMBL/GenBank/DDBJ databases">
        <title>Multi-omics analyses provide insights into the biosynthesis of the anticancer antibiotic pleurotin in Hohenbuehelia grisea.</title>
        <authorList>
            <person name="Weaver J.A."/>
            <person name="Alberti F."/>
        </authorList>
    </citation>
    <scope>NUCLEOTIDE SEQUENCE [LARGE SCALE GENOMIC DNA]</scope>
    <source>
        <strain evidence="3">T-177</strain>
    </source>
</reference>
<evidence type="ECO:0000313" key="3">
    <source>
        <dbReference type="Proteomes" id="UP001556367"/>
    </source>
</evidence>
<accession>A0ABR3J639</accession>
<sequence>MSDARPSMATSLSFSGSSSSSALSRPLKRRLTQDVDLFTPSATSFNPRPYTPPSASRDSSTKSSSSSRNRSGVGAQPLGMDPSPSDPDVLYLHPPFTSFPGSEDYPEGLSFALLSANPEWFLDARDYITEVANDNPDAIVYPSELEPPRGWCPAKKRDLKERGTDGWPEGEEPRLRCTFCRRTYAGVNAKSMWRRHVFERHKIAMANRRESSGKPRGRGCNKENRIMDSDKSGMQEAVVNFNCGPQARSPLRGASSKSKFRSVMPATSDSARRSSRSVPSAPRILQSEFPSSPDTSFFMRPHPLSQSILPPASPPLTPQPLHLVDDLDPPVHPMRLSSSPPPMHPIIPASPYNPLQTPSFKHSPPRLPSDQPWRFPSPSHPLHSKARELCLSMLAPDNGSPGIKRTPRGILSPISKLHKTPFRSPSLQSGRARMNMLETPESLVRLAQSSPSKLFSEKTLRLALHSALRPERMRHQVEESPLAKNSRNRLVLPKSLGTPSRNLLTPPSSDALDAKAILSDQDPFIAIWEPVTRLPHDRRTPPISSPEVDSPVVRRHTQLSASDAARVPLVGLGIGLLAPFKLPDDKSDFDDSHSEFEEYDLVYPTLADDEAEVQETLASSDASPPRKRRKTSNAAQALTFTTHI</sequence>
<feature type="region of interest" description="Disordered" evidence="1">
    <location>
        <begin position="612"/>
        <end position="644"/>
    </location>
</feature>
<feature type="region of interest" description="Disordered" evidence="1">
    <location>
        <begin position="244"/>
        <end position="314"/>
    </location>
</feature>
<keyword evidence="3" id="KW-1185">Reference proteome</keyword>
<gene>
    <name evidence="2" type="ORF">HGRIS_007796</name>
</gene>
<comment type="caution">
    <text evidence="2">The sequence shown here is derived from an EMBL/GenBank/DDBJ whole genome shotgun (WGS) entry which is preliminary data.</text>
</comment>
<protein>
    <submittedName>
        <fullName evidence="2">Uncharacterized protein</fullName>
    </submittedName>
</protein>